<sequence>MILTAHQPAYLPWLGYFDKINRSDLYIFLDSVQYETRSYINRNKIKTPNGEMWLSIPVKSKGHRDIPLLEVEIDSAVDWKKSHLKSMFLNYKKAPRFEECFPQLEKLYEPDFQFLSELCLHQLHFWFRQLGIQTPIVRLSDLQMESKKSDLIFDLCVKFGATDYISGALGKDYLEEQKFEGREIKIEYQNYVHPVYPQLWGEFLPYISIVDFWMNTTDNNKIWG</sequence>
<dbReference type="Proteomes" id="UP001493487">
    <property type="component" value="Unassembled WGS sequence"/>
</dbReference>
<dbReference type="EMBL" id="JASKHM010000003">
    <property type="protein sequence ID" value="MEQ4482008.1"/>
    <property type="molecule type" value="Genomic_DNA"/>
</dbReference>
<evidence type="ECO:0000313" key="1">
    <source>
        <dbReference type="EMBL" id="MEQ4482008.1"/>
    </source>
</evidence>
<reference evidence="1 2" key="1">
    <citation type="journal article" date="2023" name="Genome Announc.">
        <title>Pan-Genome Analyses of the Genus Cohnella and Proposal of the Novel Species Cohnella silvisoli sp. nov., Isolated from Forest Soil.</title>
        <authorList>
            <person name="Wang C."/>
            <person name="Mao L."/>
            <person name="Bao G."/>
            <person name="Zhu H."/>
        </authorList>
    </citation>
    <scope>NUCLEOTIDE SEQUENCE [LARGE SCALE GENOMIC DNA]</scope>
    <source>
        <strain evidence="1 2">NL03-T5-1</strain>
    </source>
</reference>
<comment type="caution">
    <text evidence="1">The sequence shown here is derived from an EMBL/GenBank/DDBJ whole genome shotgun (WGS) entry which is preliminary data.</text>
</comment>
<dbReference type="Pfam" id="PF08889">
    <property type="entry name" value="WbqC"/>
    <property type="match status" value="1"/>
</dbReference>
<dbReference type="RefSeq" id="WP_232185316.1">
    <property type="nucleotide sequence ID" value="NZ_JAIOAP010000004.1"/>
</dbReference>
<keyword evidence="2" id="KW-1185">Reference proteome</keyword>
<evidence type="ECO:0000313" key="2">
    <source>
        <dbReference type="Proteomes" id="UP001493487"/>
    </source>
</evidence>
<dbReference type="InterPro" id="IPR014985">
    <property type="entry name" value="WbqC"/>
</dbReference>
<gene>
    <name evidence="1" type="ORF">QJS35_06335</name>
</gene>
<accession>A0ABV1KPK6</accession>
<protein>
    <submittedName>
        <fullName evidence="1">WbqC family protein</fullName>
    </submittedName>
</protein>
<organism evidence="1 2">
    <name type="scientific">Cohnella silvisoli</name>
    <dbReference type="NCBI Taxonomy" id="2873699"/>
    <lineage>
        <taxon>Bacteria</taxon>
        <taxon>Bacillati</taxon>
        <taxon>Bacillota</taxon>
        <taxon>Bacilli</taxon>
        <taxon>Bacillales</taxon>
        <taxon>Paenibacillaceae</taxon>
        <taxon>Cohnella</taxon>
    </lineage>
</organism>
<name>A0ABV1KPK6_9BACL</name>
<proteinExistence type="predicted"/>